<gene>
    <name evidence="2" type="ORF">M422DRAFT_258443</name>
</gene>
<dbReference type="SUPFAM" id="SSF54928">
    <property type="entry name" value="RNA-binding domain, RBD"/>
    <property type="match status" value="1"/>
</dbReference>
<dbReference type="HOGENOM" id="CLU_1161780_0_0_1"/>
<reference evidence="2 3" key="1">
    <citation type="submission" date="2014-06" db="EMBL/GenBank/DDBJ databases">
        <title>Evolutionary Origins and Diversification of the Mycorrhizal Mutualists.</title>
        <authorList>
            <consortium name="DOE Joint Genome Institute"/>
            <consortium name="Mycorrhizal Genomics Consortium"/>
            <person name="Kohler A."/>
            <person name="Kuo A."/>
            <person name="Nagy L.G."/>
            <person name="Floudas D."/>
            <person name="Copeland A."/>
            <person name="Barry K.W."/>
            <person name="Cichocki N."/>
            <person name="Veneault-Fourrey C."/>
            <person name="LaButti K."/>
            <person name="Lindquist E.A."/>
            <person name="Lipzen A."/>
            <person name="Lundell T."/>
            <person name="Morin E."/>
            <person name="Murat C."/>
            <person name="Riley R."/>
            <person name="Ohm R."/>
            <person name="Sun H."/>
            <person name="Tunlid A."/>
            <person name="Henrissat B."/>
            <person name="Grigoriev I.V."/>
            <person name="Hibbett D.S."/>
            <person name="Martin F."/>
        </authorList>
    </citation>
    <scope>NUCLEOTIDE SEQUENCE [LARGE SCALE GENOMIC DNA]</scope>
    <source>
        <strain evidence="2 3">SS14</strain>
    </source>
</reference>
<dbReference type="EMBL" id="KN837157">
    <property type="protein sequence ID" value="KIJ38807.1"/>
    <property type="molecule type" value="Genomic_DNA"/>
</dbReference>
<feature type="region of interest" description="Disordered" evidence="1">
    <location>
        <begin position="112"/>
        <end position="139"/>
    </location>
</feature>
<keyword evidence="3" id="KW-1185">Reference proteome</keyword>
<accession>A0A0C9VBA6</accession>
<organism evidence="2 3">
    <name type="scientific">Sphaerobolus stellatus (strain SS14)</name>
    <dbReference type="NCBI Taxonomy" id="990650"/>
    <lineage>
        <taxon>Eukaryota</taxon>
        <taxon>Fungi</taxon>
        <taxon>Dikarya</taxon>
        <taxon>Basidiomycota</taxon>
        <taxon>Agaricomycotina</taxon>
        <taxon>Agaricomycetes</taxon>
        <taxon>Phallomycetidae</taxon>
        <taxon>Geastrales</taxon>
        <taxon>Sphaerobolaceae</taxon>
        <taxon>Sphaerobolus</taxon>
    </lineage>
</organism>
<sequence>MYINGRPPHFKAEQLYALASQFSSDLSSRTFTRQLGYGFVLFDIVDAAQKCIDILHSHHNLHPKFAKVSHSFHPVLSHLTLPHLSFPFDPIVIPRYHQTPLTPLSFSLIKSKLTKSRARRPSSTERTRTRPPPLTSPNSRSRIIPLLRILALARRLRIQLACRWVLVAVGGGTMGGEEAGGDVILRGPIILPTPITPQDKLKLKLKPKAHRHVSRHIHCASDALAARYQQQRRRQRERP</sequence>
<dbReference type="Proteomes" id="UP000054279">
    <property type="component" value="Unassembled WGS sequence"/>
</dbReference>
<dbReference type="AlphaFoldDB" id="A0A0C9VBA6"/>
<dbReference type="GO" id="GO:0003676">
    <property type="term" value="F:nucleic acid binding"/>
    <property type="evidence" value="ECO:0007669"/>
    <property type="project" value="InterPro"/>
</dbReference>
<evidence type="ECO:0008006" key="4">
    <source>
        <dbReference type="Google" id="ProtNLM"/>
    </source>
</evidence>
<dbReference type="InterPro" id="IPR012677">
    <property type="entry name" value="Nucleotide-bd_a/b_plait_sf"/>
</dbReference>
<dbReference type="OrthoDB" id="271725at2759"/>
<dbReference type="Gene3D" id="3.30.70.330">
    <property type="match status" value="1"/>
</dbReference>
<name>A0A0C9VBA6_SPHS4</name>
<protein>
    <recommendedName>
        <fullName evidence="4">RRM domain-containing protein</fullName>
    </recommendedName>
</protein>
<proteinExistence type="predicted"/>
<evidence type="ECO:0000256" key="1">
    <source>
        <dbReference type="SAM" id="MobiDB-lite"/>
    </source>
</evidence>
<dbReference type="InterPro" id="IPR035979">
    <property type="entry name" value="RBD_domain_sf"/>
</dbReference>
<evidence type="ECO:0000313" key="2">
    <source>
        <dbReference type="EMBL" id="KIJ38807.1"/>
    </source>
</evidence>
<evidence type="ECO:0000313" key="3">
    <source>
        <dbReference type="Proteomes" id="UP000054279"/>
    </source>
</evidence>